<comment type="caution">
    <text evidence="1">The sequence shown here is derived from an EMBL/GenBank/DDBJ whole genome shotgun (WGS) entry which is preliminary data.</text>
</comment>
<evidence type="ECO:0000313" key="2">
    <source>
        <dbReference type="Proteomes" id="UP000317839"/>
    </source>
</evidence>
<name>A0A545T7A9_9GAMM</name>
<sequence length="438" mass="49727">MLKDCSPINIDEFATAYFGKGKNAIEQAKSWLTKLAKARIEDSHLFKLSDKTFEDEPIVYCDHFGKWWTGRFIGSLHYEGVSIEIHPRFGLKFVADNIPLNNFIPVETNASFSSGEKFIHLLQAMLWLNLLAKAAKHTVPAVKINKAHTSAISRGRIDVQRTIKARIKDPSKIASISSHKEINNPITTTVVLAYFEIQRWFPKHNLLNWLPETIGLRLQQMIDATPRHSPIPKTRDIKGARLGSIAKAYIPLTRVSLDILKNKGISEKSDENKSSTLLVDVAELWEIYILSVLREALINIDVLHGTREGDKFLLTDKSGKYQLGKLLPDYIFNINGNTASIGDAKYKRLGDAPWMSPKRDDLYQMTAYLSRYSSCEEGSFYYPDWGDDCTITDNNPWQLASGQSINFIKVPIDKSVAVSYLRQFYGDSVHRKKLINNF</sequence>
<gene>
    <name evidence="1" type="ORF">FLL45_16785</name>
</gene>
<protein>
    <submittedName>
        <fullName evidence="1">Uncharacterized protein</fullName>
    </submittedName>
</protein>
<dbReference type="PANTHER" id="PTHR38733:SF1">
    <property type="entry name" value="TYPE IV METHYL-DIRECTED RESTRICTION ENZYME ECOKMCRBC"/>
    <property type="match status" value="1"/>
</dbReference>
<dbReference type="EMBL" id="VIKR01000004">
    <property type="protein sequence ID" value="TQV73109.1"/>
    <property type="molecule type" value="Genomic_DNA"/>
</dbReference>
<proteinExistence type="predicted"/>
<dbReference type="InterPro" id="IPR019292">
    <property type="entry name" value="McrC"/>
</dbReference>
<evidence type="ECO:0000313" key="1">
    <source>
        <dbReference type="EMBL" id="TQV73109.1"/>
    </source>
</evidence>
<dbReference type="Proteomes" id="UP000317839">
    <property type="component" value="Unassembled WGS sequence"/>
</dbReference>
<dbReference type="RefSeq" id="WP_142943241.1">
    <property type="nucleotide sequence ID" value="NZ_VIKR01000004.1"/>
</dbReference>
<dbReference type="AlphaFoldDB" id="A0A545T7A9"/>
<dbReference type="OrthoDB" id="307209at2"/>
<dbReference type="Pfam" id="PF10117">
    <property type="entry name" value="McrBC"/>
    <property type="match status" value="1"/>
</dbReference>
<keyword evidence="2" id="KW-1185">Reference proteome</keyword>
<dbReference type="PANTHER" id="PTHR38733">
    <property type="entry name" value="PROTEIN MCRC"/>
    <property type="match status" value="1"/>
</dbReference>
<accession>A0A545T7A9</accession>
<organism evidence="1 2">
    <name type="scientific">Aliikangiella marina</name>
    <dbReference type="NCBI Taxonomy" id="1712262"/>
    <lineage>
        <taxon>Bacteria</taxon>
        <taxon>Pseudomonadati</taxon>
        <taxon>Pseudomonadota</taxon>
        <taxon>Gammaproteobacteria</taxon>
        <taxon>Oceanospirillales</taxon>
        <taxon>Pleioneaceae</taxon>
        <taxon>Aliikangiella</taxon>
    </lineage>
</organism>
<reference evidence="1 2" key="1">
    <citation type="submission" date="2019-06" db="EMBL/GenBank/DDBJ databases">
        <title>Draft genome of Aliikangiella marina GYP-15.</title>
        <authorList>
            <person name="Wang G."/>
        </authorList>
    </citation>
    <scope>NUCLEOTIDE SEQUENCE [LARGE SCALE GENOMIC DNA]</scope>
    <source>
        <strain evidence="1 2">GYP-15</strain>
    </source>
</reference>